<protein>
    <submittedName>
        <fullName evidence="3">Uncharacterized protein</fullName>
    </submittedName>
</protein>
<dbReference type="PANTHER" id="PTHR38353">
    <property type="entry name" value="TROPOMYOSIN"/>
    <property type="match status" value="1"/>
</dbReference>
<evidence type="ECO:0000256" key="1">
    <source>
        <dbReference type="SAM" id="Coils"/>
    </source>
</evidence>
<keyword evidence="1" id="KW-0175">Coiled coil</keyword>
<feature type="compositionally biased region" description="Basic and acidic residues" evidence="2">
    <location>
        <begin position="135"/>
        <end position="152"/>
    </location>
</feature>
<dbReference type="EMBL" id="JAAARO010000012">
    <property type="protein sequence ID" value="KAF5738819.1"/>
    <property type="molecule type" value="Genomic_DNA"/>
</dbReference>
<reference evidence="3 4" key="1">
    <citation type="journal article" date="2020" name="Nat. Commun.">
        <title>Genome of Tripterygium wilfordii and identification of cytochrome P450 involved in triptolide biosynthesis.</title>
        <authorList>
            <person name="Tu L."/>
            <person name="Su P."/>
            <person name="Zhang Z."/>
            <person name="Gao L."/>
            <person name="Wang J."/>
            <person name="Hu T."/>
            <person name="Zhou J."/>
            <person name="Zhang Y."/>
            <person name="Zhao Y."/>
            <person name="Liu Y."/>
            <person name="Song Y."/>
            <person name="Tong Y."/>
            <person name="Lu Y."/>
            <person name="Yang J."/>
            <person name="Xu C."/>
            <person name="Jia M."/>
            <person name="Peters R.J."/>
            <person name="Huang L."/>
            <person name="Gao W."/>
        </authorList>
    </citation>
    <scope>NUCLEOTIDE SEQUENCE [LARGE SCALE GENOMIC DNA]</scope>
    <source>
        <strain evidence="4">cv. XIE 37</strain>
        <tissue evidence="3">Leaf</tissue>
    </source>
</reference>
<evidence type="ECO:0000313" key="4">
    <source>
        <dbReference type="Proteomes" id="UP000593562"/>
    </source>
</evidence>
<name>A0A7J7CXZ4_TRIWF</name>
<accession>A0A7J7CXZ4</accession>
<evidence type="ECO:0000313" key="3">
    <source>
        <dbReference type="EMBL" id="KAF5738819.1"/>
    </source>
</evidence>
<feature type="coiled-coil region" evidence="1">
    <location>
        <begin position="1"/>
        <end position="56"/>
    </location>
</feature>
<feature type="region of interest" description="Disordered" evidence="2">
    <location>
        <begin position="135"/>
        <end position="161"/>
    </location>
</feature>
<organism evidence="3 4">
    <name type="scientific">Tripterygium wilfordii</name>
    <name type="common">Thunder God vine</name>
    <dbReference type="NCBI Taxonomy" id="458696"/>
    <lineage>
        <taxon>Eukaryota</taxon>
        <taxon>Viridiplantae</taxon>
        <taxon>Streptophyta</taxon>
        <taxon>Embryophyta</taxon>
        <taxon>Tracheophyta</taxon>
        <taxon>Spermatophyta</taxon>
        <taxon>Magnoliopsida</taxon>
        <taxon>eudicotyledons</taxon>
        <taxon>Gunneridae</taxon>
        <taxon>Pentapetalae</taxon>
        <taxon>rosids</taxon>
        <taxon>fabids</taxon>
        <taxon>Celastrales</taxon>
        <taxon>Celastraceae</taxon>
        <taxon>Tripterygium</taxon>
    </lineage>
</organism>
<comment type="caution">
    <text evidence="3">The sequence shown here is derived from an EMBL/GenBank/DDBJ whole genome shotgun (WGS) entry which is preliminary data.</text>
</comment>
<dbReference type="PANTHER" id="PTHR38353:SF2">
    <property type="entry name" value="TROPOMYOSIN"/>
    <property type="match status" value="1"/>
</dbReference>
<keyword evidence="4" id="KW-1185">Reference proteome</keyword>
<sequence>MEEYLQYMKTLRSQMNDVEDQAAKISVEEQMQITTIQTMEKDLESAKSETKQLREDGDRMIKVKGQVCSQILDKQRKMACLEFDSSTLSQTLELMQQERVGLSVNLTQKRVAEDINTRLQQQQEWFTSNMIGRATGEHGTVRSDKQTAKVEGKSGTGNSLVMDENGNDARKNLTAQFDSAQAKLDEIVQMKSKLVMENIKLKQSIDKARRRMKDLKPELLAMDIKTIEDEHKALLSDKSGETEYLQSLQDQIEKLKEYKVGANFAA</sequence>
<dbReference type="Proteomes" id="UP000593562">
    <property type="component" value="Unassembled WGS sequence"/>
</dbReference>
<dbReference type="AlphaFoldDB" id="A0A7J7CXZ4"/>
<evidence type="ECO:0000256" key="2">
    <source>
        <dbReference type="SAM" id="MobiDB-lite"/>
    </source>
</evidence>
<dbReference type="InParanoid" id="A0A7J7CXZ4"/>
<proteinExistence type="predicted"/>
<gene>
    <name evidence="3" type="ORF">HS088_TW12G00012</name>
</gene>